<dbReference type="OrthoDB" id="3678961at2759"/>
<sequence length="221" mass="24650">MSEAFSKPSGGDAMVKSGRSIIYHFPDEESLFASIDTYLIDTTWVPKMSWENLTSAEQTYSLQYTTELEVAKGTEITNSVGIAAKFKGLLMSMDGQTKTFSSYETTRTLTKTITLSVPPKSTLTFYQKKYRFKDTMFFVLNVWGSDWNVGSPGGYDIPRKECEVEIMSEDYLITDTALVDSATGTIEVKCVLTADSGAARPIRKREDLTPWSKDALLKMGI</sequence>
<name>A0A2H3CIC3_ARMGA</name>
<dbReference type="Proteomes" id="UP000217790">
    <property type="component" value="Unassembled WGS sequence"/>
</dbReference>
<evidence type="ECO:0000313" key="1">
    <source>
        <dbReference type="EMBL" id="PBK82795.1"/>
    </source>
</evidence>
<proteinExistence type="predicted"/>
<organism evidence="1 2">
    <name type="scientific">Armillaria gallica</name>
    <name type="common">Bulbous honey fungus</name>
    <name type="synonym">Armillaria bulbosa</name>
    <dbReference type="NCBI Taxonomy" id="47427"/>
    <lineage>
        <taxon>Eukaryota</taxon>
        <taxon>Fungi</taxon>
        <taxon>Dikarya</taxon>
        <taxon>Basidiomycota</taxon>
        <taxon>Agaricomycotina</taxon>
        <taxon>Agaricomycetes</taxon>
        <taxon>Agaricomycetidae</taxon>
        <taxon>Agaricales</taxon>
        <taxon>Marasmiineae</taxon>
        <taxon>Physalacriaceae</taxon>
        <taxon>Armillaria</taxon>
    </lineage>
</organism>
<dbReference type="EMBL" id="KZ293712">
    <property type="protein sequence ID" value="PBK82795.1"/>
    <property type="molecule type" value="Genomic_DNA"/>
</dbReference>
<dbReference type="OMA" id="PKMSWEN"/>
<keyword evidence="2" id="KW-1185">Reference proteome</keyword>
<dbReference type="InParanoid" id="A0A2H3CIC3"/>
<dbReference type="SUPFAM" id="SSF56973">
    <property type="entry name" value="Aerolisin/ETX pore-forming domain"/>
    <property type="match status" value="1"/>
</dbReference>
<evidence type="ECO:0000313" key="2">
    <source>
        <dbReference type="Proteomes" id="UP000217790"/>
    </source>
</evidence>
<dbReference type="AlphaFoldDB" id="A0A2H3CIC3"/>
<reference evidence="2" key="1">
    <citation type="journal article" date="2017" name="Nat. Ecol. Evol.">
        <title>Genome expansion and lineage-specific genetic innovations in the forest pathogenic fungi Armillaria.</title>
        <authorList>
            <person name="Sipos G."/>
            <person name="Prasanna A.N."/>
            <person name="Walter M.C."/>
            <person name="O'Connor E."/>
            <person name="Balint B."/>
            <person name="Krizsan K."/>
            <person name="Kiss B."/>
            <person name="Hess J."/>
            <person name="Varga T."/>
            <person name="Slot J."/>
            <person name="Riley R."/>
            <person name="Boka B."/>
            <person name="Rigling D."/>
            <person name="Barry K."/>
            <person name="Lee J."/>
            <person name="Mihaltcheva S."/>
            <person name="LaButti K."/>
            <person name="Lipzen A."/>
            <person name="Waldron R."/>
            <person name="Moloney N.M."/>
            <person name="Sperisen C."/>
            <person name="Kredics L."/>
            <person name="Vagvoelgyi C."/>
            <person name="Patrignani A."/>
            <person name="Fitzpatrick D."/>
            <person name="Nagy I."/>
            <person name="Doyle S."/>
            <person name="Anderson J.B."/>
            <person name="Grigoriev I.V."/>
            <person name="Gueldener U."/>
            <person name="Muensterkoetter M."/>
            <person name="Nagy L.G."/>
        </authorList>
    </citation>
    <scope>NUCLEOTIDE SEQUENCE [LARGE SCALE GENOMIC DNA]</scope>
    <source>
        <strain evidence="2">Ar21-2</strain>
    </source>
</reference>
<gene>
    <name evidence="1" type="ORF">ARMGADRAFT_1019407</name>
</gene>
<protein>
    <submittedName>
        <fullName evidence="1">Uncharacterized protein</fullName>
    </submittedName>
</protein>
<accession>A0A2H3CIC3</accession>